<keyword evidence="3" id="KW-0274">FAD</keyword>
<dbReference type="GO" id="GO:0016491">
    <property type="term" value="F:oxidoreductase activity"/>
    <property type="evidence" value="ECO:0007669"/>
    <property type="project" value="UniProtKB-KW"/>
</dbReference>
<protein>
    <submittedName>
        <fullName evidence="7">Bifunctional solanapyrone synthase</fullName>
    </submittedName>
</protein>
<dbReference type="Gene3D" id="3.30.465.10">
    <property type="match status" value="1"/>
</dbReference>
<dbReference type="InterPro" id="IPR016166">
    <property type="entry name" value="FAD-bd_PCMH"/>
</dbReference>
<reference evidence="7 8" key="1">
    <citation type="submission" date="2015-06" db="EMBL/GenBank/DDBJ databases">
        <title>Draft genome of the ant-associated black yeast Phialophora attae CBS 131958.</title>
        <authorList>
            <person name="Moreno L.F."/>
            <person name="Stielow B.J."/>
            <person name="de Hoog S."/>
            <person name="Vicente V.A."/>
            <person name="Weiss V.A."/>
            <person name="de Vries M."/>
            <person name="Cruz L.M."/>
            <person name="Souza E.M."/>
        </authorList>
    </citation>
    <scope>NUCLEOTIDE SEQUENCE [LARGE SCALE GENOMIC DNA]</scope>
    <source>
        <strain evidence="7 8">CBS 131958</strain>
    </source>
</reference>
<keyword evidence="8" id="KW-1185">Reference proteome</keyword>
<dbReference type="AlphaFoldDB" id="A0A0N1GXR2"/>
<dbReference type="Proteomes" id="UP000038010">
    <property type="component" value="Unassembled WGS sequence"/>
</dbReference>
<dbReference type="InterPro" id="IPR006094">
    <property type="entry name" value="Oxid_FAD_bind_N"/>
</dbReference>
<comment type="caution">
    <text evidence="7">The sequence shown here is derived from an EMBL/GenBank/DDBJ whole genome shotgun (WGS) entry which is preliminary data.</text>
</comment>
<evidence type="ECO:0000259" key="6">
    <source>
        <dbReference type="PROSITE" id="PS51387"/>
    </source>
</evidence>
<dbReference type="PANTHER" id="PTHR42973:SF53">
    <property type="entry name" value="FAD-BINDING PCMH-TYPE DOMAIN-CONTAINING PROTEIN-RELATED"/>
    <property type="match status" value="1"/>
</dbReference>
<dbReference type="OrthoDB" id="2151789at2759"/>
<keyword evidence="2" id="KW-0285">Flavoprotein</keyword>
<dbReference type="VEuPathDB" id="FungiDB:AB675_3795"/>
<keyword evidence="5" id="KW-0732">Signal</keyword>
<sequence length="526" mass="57418">MGLVTIQALSALLVLTAYAECTSSDAPSSSTHCCQALVDAGLGERVLFPDDALYQDAVDGHWSLEARLSPKCFVQPHDAGEVAKVVTTLVEANKTELCQFAIRSGGHQTWAGAANIEDGVTLDLAYMNSTTYNPENATASIQPGARWGGVYKTLDALGVAVPGGRAATVGVAGLATGGGNSFYGSREGFVCDNVIRFEVVLASGEIVEADKDNNPDLWQALKGGSGNFGVVTRLDMATLDGIDLWGGVVTYSNDTTQAQIEAMYNFGEEVTNDRYASAISIWQYNTESDANIIISAYDYTKPVPRPAIFDEFLAIPDNTSDSTRITNMTDLTVELEQTPGYRDNFYTITFKNNLEVMEEAIRMHHEYLETIQAADIAGNWTIQTMFQPIPSFFSEHSVEKGGNMLGLERFDDNLILWQTYLAWTEESLDEQFHTWGMNFIDELDSFAESKNASNPFIYLDYAYKAQVPLASYGEENVKKMKAVAAKYDPEGVFQVMVPGGFKISRVGNGEGEDGAAAADKLKKREL</sequence>
<feature type="chain" id="PRO_5005872777" evidence="5">
    <location>
        <begin position="20"/>
        <end position="526"/>
    </location>
</feature>
<gene>
    <name evidence="7" type="ORF">AB675_3795</name>
</gene>
<organism evidence="7 8">
    <name type="scientific">Cyphellophora attinorum</name>
    <dbReference type="NCBI Taxonomy" id="1664694"/>
    <lineage>
        <taxon>Eukaryota</taxon>
        <taxon>Fungi</taxon>
        <taxon>Dikarya</taxon>
        <taxon>Ascomycota</taxon>
        <taxon>Pezizomycotina</taxon>
        <taxon>Eurotiomycetes</taxon>
        <taxon>Chaetothyriomycetidae</taxon>
        <taxon>Chaetothyriales</taxon>
        <taxon>Cyphellophoraceae</taxon>
        <taxon>Cyphellophora</taxon>
    </lineage>
</organism>
<dbReference type="Pfam" id="PF01565">
    <property type="entry name" value="FAD_binding_4"/>
    <property type="match status" value="1"/>
</dbReference>
<dbReference type="InterPro" id="IPR050416">
    <property type="entry name" value="FAD-linked_Oxidoreductase"/>
</dbReference>
<evidence type="ECO:0000256" key="4">
    <source>
        <dbReference type="ARBA" id="ARBA00023002"/>
    </source>
</evidence>
<dbReference type="STRING" id="1664694.A0A0N1GXR2"/>
<evidence type="ECO:0000256" key="3">
    <source>
        <dbReference type="ARBA" id="ARBA00022827"/>
    </source>
</evidence>
<feature type="domain" description="FAD-binding PCMH-type" evidence="6">
    <location>
        <begin position="66"/>
        <end position="241"/>
    </location>
</feature>
<keyword evidence="4" id="KW-0560">Oxidoreductase</keyword>
<name>A0A0N1GXR2_9EURO</name>
<proteinExistence type="inferred from homology"/>
<evidence type="ECO:0000256" key="5">
    <source>
        <dbReference type="SAM" id="SignalP"/>
    </source>
</evidence>
<feature type="signal peptide" evidence="5">
    <location>
        <begin position="1"/>
        <end position="19"/>
    </location>
</feature>
<dbReference type="InterPro" id="IPR016169">
    <property type="entry name" value="FAD-bd_PCMH_sub2"/>
</dbReference>
<evidence type="ECO:0000313" key="8">
    <source>
        <dbReference type="Proteomes" id="UP000038010"/>
    </source>
</evidence>
<dbReference type="PANTHER" id="PTHR42973">
    <property type="entry name" value="BINDING OXIDOREDUCTASE, PUTATIVE (AFU_ORTHOLOGUE AFUA_1G17690)-RELATED"/>
    <property type="match status" value="1"/>
</dbReference>
<evidence type="ECO:0000313" key="7">
    <source>
        <dbReference type="EMBL" id="KPI35235.1"/>
    </source>
</evidence>
<comment type="similarity">
    <text evidence="1">Belongs to the oxygen-dependent FAD-linked oxidoreductase family.</text>
</comment>
<evidence type="ECO:0000256" key="1">
    <source>
        <dbReference type="ARBA" id="ARBA00005466"/>
    </source>
</evidence>
<dbReference type="RefSeq" id="XP_017995198.1">
    <property type="nucleotide sequence ID" value="XM_018143877.1"/>
</dbReference>
<accession>A0A0N1GXR2</accession>
<dbReference type="InterPro" id="IPR036318">
    <property type="entry name" value="FAD-bd_PCMH-like_sf"/>
</dbReference>
<dbReference type="SUPFAM" id="SSF56176">
    <property type="entry name" value="FAD-binding/transporter-associated domain-like"/>
    <property type="match status" value="1"/>
</dbReference>
<evidence type="ECO:0000256" key="2">
    <source>
        <dbReference type="ARBA" id="ARBA00022630"/>
    </source>
</evidence>
<dbReference type="GeneID" id="28735757"/>
<dbReference type="PROSITE" id="PS51387">
    <property type="entry name" value="FAD_PCMH"/>
    <property type="match status" value="1"/>
</dbReference>
<dbReference type="EMBL" id="LFJN01000042">
    <property type="protein sequence ID" value="KPI35235.1"/>
    <property type="molecule type" value="Genomic_DNA"/>
</dbReference>
<dbReference type="GO" id="GO:0071949">
    <property type="term" value="F:FAD binding"/>
    <property type="evidence" value="ECO:0007669"/>
    <property type="project" value="InterPro"/>
</dbReference>